<dbReference type="InterPro" id="IPR009057">
    <property type="entry name" value="Homeodomain-like_sf"/>
</dbReference>
<keyword evidence="11" id="KW-1185">Reference proteome</keyword>
<dbReference type="SUPFAM" id="SSF52540">
    <property type="entry name" value="P-loop containing nucleoside triphosphate hydrolases"/>
    <property type="match status" value="1"/>
</dbReference>
<dbReference type="PROSITE" id="PS00688">
    <property type="entry name" value="SIGMA54_INTERACT_3"/>
    <property type="match status" value="1"/>
</dbReference>
<dbReference type="GO" id="GO:0043565">
    <property type="term" value="F:sequence-specific DNA binding"/>
    <property type="evidence" value="ECO:0007669"/>
    <property type="project" value="InterPro"/>
</dbReference>
<feature type="domain" description="Response regulatory" evidence="9">
    <location>
        <begin position="3"/>
        <end position="115"/>
    </location>
</feature>
<evidence type="ECO:0000313" key="11">
    <source>
        <dbReference type="Proteomes" id="UP000494117"/>
    </source>
</evidence>
<dbReference type="GO" id="GO:0005524">
    <property type="term" value="F:ATP binding"/>
    <property type="evidence" value="ECO:0007669"/>
    <property type="project" value="UniProtKB-KW"/>
</dbReference>
<dbReference type="PROSITE" id="PS50045">
    <property type="entry name" value="SIGMA54_INTERACT_4"/>
    <property type="match status" value="1"/>
</dbReference>
<evidence type="ECO:0000256" key="5">
    <source>
        <dbReference type="ARBA" id="ARBA00023163"/>
    </source>
</evidence>
<dbReference type="InterPro" id="IPR058031">
    <property type="entry name" value="AAA_lid_NorR"/>
</dbReference>
<dbReference type="Gene3D" id="1.10.10.60">
    <property type="entry name" value="Homeodomain-like"/>
    <property type="match status" value="1"/>
</dbReference>
<dbReference type="InterPro" id="IPR002197">
    <property type="entry name" value="HTH_Fis"/>
</dbReference>
<dbReference type="InterPro" id="IPR002078">
    <property type="entry name" value="Sigma_54_int"/>
</dbReference>
<feature type="modified residue" description="4-aspartylphosphate" evidence="6">
    <location>
        <position position="52"/>
    </location>
</feature>
<evidence type="ECO:0000313" key="10">
    <source>
        <dbReference type="EMBL" id="CAB3833175.1"/>
    </source>
</evidence>
<evidence type="ECO:0000256" key="6">
    <source>
        <dbReference type="PROSITE-ProRule" id="PRU00169"/>
    </source>
</evidence>
<evidence type="ECO:0000256" key="7">
    <source>
        <dbReference type="SAM" id="MobiDB-lite"/>
    </source>
</evidence>
<protein>
    <submittedName>
        <fullName evidence="10">Transcriptional regulatory protein ZraR</fullName>
    </submittedName>
</protein>
<accession>A0A6S7C691</accession>
<keyword evidence="1" id="KW-0547">Nucleotide-binding</keyword>
<feature type="domain" description="Sigma-54 factor interaction" evidence="8">
    <location>
        <begin position="136"/>
        <end position="364"/>
    </location>
</feature>
<gene>
    <name evidence="10" type="primary">zraR_2</name>
    <name evidence="10" type="ORF">LMG26858_00805</name>
</gene>
<dbReference type="Gene3D" id="3.40.50.2300">
    <property type="match status" value="1"/>
</dbReference>
<dbReference type="FunFam" id="3.40.50.300:FF:000006">
    <property type="entry name" value="DNA-binding transcriptional regulator NtrC"/>
    <property type="match status" value="1"/>
</dbReference>
<dbReference type="Proteomes" id="UP000494117">
    <property type="component" value="Unassembled WGS sequence"/>
</dbReference>
<evidence type="ECO:0000256" key="1">
    <source>
        <dbReference type="ARBA" id="ARBA00022741"/>
    </source>
</evidence>
<dbReference type="PANTHER" id="PTHR32071:SF117">
    <property type="entry name" value="PTS-DEPENDENT DIHYDROXYACETONE KINASE OPERON REGULATORY PROTEIN-RELATED"/>
    <property type="match status" value="1"/>
</dbReference>
<dbReference type="PANTHER" id="PTHR32071">
    <property type="entry name" value="TRANSCRIPTIONAL REGULATORY PROTEIN"/>
    <property type="match status" value="1"/>
</dbReference>
<dbReference type="Gene3D" id="3.40.50.300">
    <property type="entry name" value="P-loop containing nucleotide triphosphate hydrolases"/>
    <property type="match status" value="1"/>
</dbReference>
<dbReference type="Pfam" id="PF00072">
    <property type="entry name" value="Response_reg"/>
    <property type="match status" value="1"/>
</dbReference>
<dbReference type="SUPFAM" id="SSF46689">
    <property type="entry name" value="Homeodomain-like"/>
    <property type="match status" value="1"/>
</dbReference>
<keyword evidence="3" id="KW-0805">Transcription regulation</keyword>
<dbReference type="SUPFAM" id="SSF52172">
    <property type="entry name" value="CheY-like"/>
    <property type="match status" value="1"/>
</dbReference>
<dbReference type="Gene3D" id="1.10.8.60">
    <property type="match status" value="1"/>
</dbReference>
<feature type="compositionally biased region" description="Basic and acidic residues" evidence="7">
    <location>
        <begin position="463"/>
        <end position="475"/>
    </location>
</feature>
<dbReference type="Pfam" id="PF25601">
    <property type="entry name" value="AAA_lid_14"/>
    <property type="match status" value="1"/>
</dbReference>
<name>A0A6S7C691_9BURK</name>
<keyword evidence="4" id="KW-0238">DNA-binding</keyword>
<keyword evidence="2" id="KW-0067">ATP-binding</keyword>
<organism evidence="10 11">
    <name type="scientific">Achromobacter anxifer</name>
    <dbReference type="NCBI Taxonomy" id="1287737"/>
    <lineage>
        <taxon>Bacteria</taxon>
        <taxon>Pseudomonadati</taxon>
        <taxon>Pseudomonadota</taxon>
        <taxon>Betaproteobacteria</taxon>
        <taxon>Burkholderiales</taxon>
        <taxon>Alcaligenaceae</taxon>
        <taxon>Achromobacter</taxon>
    </lineage>
</organism>
<dbReference type="Pfam" id="PF02954">
    <property type="entry name" value="HTH_8"/>
    <property type="match status" value="1"/>
</dbReference>
<dbReference type="InterPro" id="IPR011006">
    <property type="entry name" value="CheY-like_superfamily"/>
</dbReference>
<dbReference type="GO" id="GO:0000160">
    <property type="term" value="P:phosphorelay signal transduction system"/>
    <property type="evidence" value="ECO:0007669"/>
    <property type="project" value="InterPro"/>
</dbReference>
<keyword evidence="6" id="KW-0597">Phosphoprotein</keyword>
<feature type="compositionally biased region" description="Basic and acidic residues" evidence="7">
    <location>
        <begin position="508"/>
        <end position="522"/>
    </location>
</feature>
<dbReference type="InterPro" id="IPR003593">
    <property type="entry name" value="AAA+_ATPase"/>
</dbReference>
<sequence length="537" mass="58336">MPHLLIVDDDPAIRETLAELGRESGFSVALAASVKDALIQLDRHAPDLVLTDIRLPEGSGMDIFKNEAAASAEVVVMTGHGTVDNAVQALRLGATDYLVKPICMERLNGILARVSASSGSDLRGAPFEEPGRYGKMYGASACMQDLYRQIGRVAPTNVTTLLIGESGTGKELAAHAIHELSARRQRPLIAVNCGAISPNLIESEMFGHERGSFTGADRQHKGYFERADGGTLFLDEVTEMPLDLQVKLLRVLETGQFMRVGTNREIACDIRIIAATNRDPEQAVREGKLREDLYYRLSVFPIKLPALRERGDDILFLANRFLEALNQESGKSKAFSPRAVEALQQHAWPGNVRELKNYVRRAFIMADGDSLDAEMLTPRVSPAADGEGGHVNVPVGETLAEADRRLILATLERCNGVKKQAATVLGISPKTLYNRLEEYAASGLKPVAATPLDLKETVMASKQADKSKVETDRAQPKANAPRTETEAAHRSGQFGADKPGSGQQPAAPRRESDKKPNDKGAPYEEGGQYPGKRPADK</sequence>
<dbReference type="PRINTS" id="PR01590">
    <property type="entry name" value="HTHFIS"/>
</dbReference>
<evidence type="ECO:0000256" key="2">
    <source>
        <dbReference type="ARBA" id="ARBA00022840"/>
    </source>
</evidence>
<dbReference type="SMART" id="SM00382">
    <property type="entry name" value="AAA"/>
    <property type="match status" value="1"/>
</dbReference>
<dbReference type="EMBL" id="CADILG010000003">
    <property type="protein sequence ID" value="CAB3833175.1"/>
    <property type="molecule type" value="Genomic_DNA"/>
</dbReference>
<dbReference type="InterPro" id="IPR027417">
    <property type="entry name" value="P-loop_NTPase"/>
</dbReference>
<dbReference type="Pfam" id="PF00158">
    <property type="entry name" value="Sigma54_activat"/>
    <property type="match status" value="1"/>
</dbReference>
<dbReference type="PROSITE" id="PS50110">
    <property type="entry name" value="RESPONSE_REGULATORY"/>
    <property type="match status" value="1"/>
</dbReference>
<dbReference type="InterPro" id="IPR001789">
    <property type="entry name" value="Sig_transdc_resp-reg_receiver"/>
</dbReference>
<dbReference type="InterPro" id="IPR025943">
    <property type="entry name" value="Sigma_54_int_dom_ATP-bd_2"/>
</dbReference>
<dbReference type="PROSITE" id="PS00676">
    <property type="entry name" value="SIGMA54_INTERACT_2"/>
    <property type="match status" value="1"/>
</dbReference>
<evidence type="ECO:0000259" key="9">
    <source>
        <dbReference type="PROSITE" id="PS50110"/>
    </source>
</evidence>
<evidence type="ECO:0000256" key="3">
    <source>
        <dbReference type="ARBA" id="ARBA00023015"/>
    </source>
</evidence>
<dbReference type="SMART" id="SM00448">
    <property type="entry name" value="REC"/>
    <property type="match status" value="1"/>
</dbReference>
<dbReference type="InterPro" id="IPR025944">
    <property type="entry name" value="Sigma_54_int_dom_CS"/>
</dbReference>
<dbReference type="AlphaFoldDB" id="A0A6S7C691"/>
<dbReference type="CDD" id="cd00009">
    <property type="entry name" value="AAA"/>
    <property type="match status" value="1"/>
</dbReference>
<dbReference type="GO" id="GO:0006355">
    <property type="term" value="P:regulation of DNA-templated transcription"/>
    <property type="evidence" value="ECO:0007669"/>
    <property type="project" value="InterPro"/>
</dbReference>
<feature type="region of interest" description="Disordered" evidence="7">
    <location>
        <begin position="460"/>
        <end position="537"/>
    </location>
</feature>
<proteinExistence type="predicted"/>
<evidence type="ECO:0000259" key="8">
    <source>
        <dbReference type="PROSITE" id="PS50045"/>
    </source>
</evidence>
<reference evidence="10 11" key="1">
    <citation type="submission" date="2020-04" db="EMBL/GenBank/DDBJ databases">
        <authorList>
            <person name="De Canck E."/>
        </authorList>
    </citation>
    <scope>NUCLEOTIDE SEQUENCE [LARGE SCALE GENOMIC DNA]</scope>
    <source>
        <strain evidence="10 11">LMG 26858</strain>
    </source>
</reference>
<keyword evidence="5" id="KW-0804">Transcription</keyword>
<evidence type="ECO:0000256" key="4">
    <source>
        <dbReference type="ARBA" id="ARBA00023125"/>
    </source>
</evidence>